<feature type="signal peptide" evidence="1">
    <location>
        <begin position="1"/>
        <end position="27"/>
    </location>
</feature>
<dbReference type="EMBL" id="PUHY01000015">
    <property type="protein sequence ID" value="PQO29305.1"/>
    <property type="molecule type" value="Genomic_DNA"/>
</dbReference>
<evidence type="ECO:0000313" key="3">
    <source>
        <dbReference type="Proteomes" id="UP000238322"/>
    </source>
</evidence>
<feature type="chain" id="PRO_5015745920" description="DUF1598 domain-containing protein" evidence="1">
    <location>
        <begin position="28"/>
        <end position="583"/>
    </location>
</feature>
<evidence type="ECO:0008006" key="4">
    <source>
        <dbReference type="Google" id="ProtNLM"/>
    </source>
</evidence>
<proteinExistence type="predicted"/>
<comment type="caution">
    <text evidence="2">The sequence shown here is derived from an EMBL/GenBank/DDBJ whole genome shotgun (WGS) entry which is preliminary data.</text>
</comment>
<dbReference type="RefSeq" id="WP_105332500.1">
    <property type="nucleotide sequence ID" value="NZ_PUHY01000015.1"/>
</dbReference>
<keyword evidence="1" id="KW-0732">Signal</keyword>
<dbReference type="OrthoDB" id="233246at2"/>
<accession>A0A2S8FAW6</accession>
<evidence type="ECO:0000313" key="2">
    <source>
        <dbReference type="EMBL" id="PQO29305.1"/>
    </source>
</evidence>
<evidence type="ECO:0000256" key="1">
    <source>
        <dbReference type="SAM" id="SignalP"/>
    </source>
</evidence>
<protein>
    <recommendedName>
        <fullName evidence="4">DUF1598 domain-containing protein</fullName>
    </recommendedName>
</protein>
<dbReference type="Proteomes" id="UP000238322">
    <property type="component" value="Unassembled WGS sequence"/>
</dbReference>
<organism evidence="2 3">
    <name type="scientific">Blastopirellula marina</name>
    <dbReference type="NCBI Taxonomy" id="124"/>
    <lineage>
        <taxon>Bacteria</taxon>
        <taxon>Pseudomonadati</taxon>
        <taxon>Planctomycetota</taxon>
        <taxon>Planctomycetia</taxon>
        <taxon>Pirellulales</taxon>
        <taxon>Pirellulaceae</taxon>
        <taxon>Blastopirellula</taxon>
    </lineage>
</organism>
<gene>
    <name evidence="2" type="ORF">C5Y83_24795</name>
</gene>
<dbReference type="AlphaFoldDB" id="A0A2S8FAW6"/>
<dbReference type="Pfam" id="PF07643">
    <property type="entry name" value="DUF1598"/>
    <property type="match status" value="1"/>
</dbReference>
<name>A0A2S8FAW6_9BACT</name>
<reference evidence="2 3" key="1">
    <citation type="submission" date="2018-02" db="EMBL/GenBank/DDBJ databases">
        <title>Comparative genomes isolates from brazilian mangrove.</title>
        <authorList>
            <person name="Araujo J.E."/>
            <person name="Taketani R.G."/>
            <person name="Silva M.C.P."/>
            <person name="Loureco M.V."/>
            <person name="Andreote F.D."/>
        </authorList>
    </citation>
    <scope>NUCLEOTIDE SEQUENCE [LARGE SCALE GENOMIC DNA]</scope>
    <source>
        <strain evidence="2 3">Hex-1 MGV</strain>
    </source>
</reference>
<dbReference type="InterPro" id="IPR011487">
    <property type="entry name" value="DUF1598"/>
</dbReference>
<sequence length="583" mass="64125">MLTLIRAGIVANVVFALLFTSIHPATALGEDPSPQQDPIGKINSFSLHGEFTRAFDEIKHLETNAQRDDAHATIARAQLRYGLVRSSVETASYIEDDNTRSQLLTEASAARSEPISPRGGGVQPDFDSLIELITTTVEPDSWEDLGGPGSIAPFATGVYVDSQGTLQRVTKLSNNSLLSSVHDASKIASLNRDVSATSSLRKVSLTRLEKEAQLRWALGKPPTDEMLNMAGIYEIKYVLVYPEEGEIVIAGPAGPWQQNPEGRVVNQVTTHPVLQLDDFVVLLRNAITDKGRFGCAIVPRQDGLKNAQEYLNATSAKPLHPRQRDAWLEGLRDAVGKQDIDVHGIDPDTHVGQIIVEADYHMKRIGMGLEDGTAGVPSYLEMVTIPPGGSAPPMDVLRWWFTQNYQAINATQEKNAFELQGPGVQVLCENEMLDAQGGRIHTNTASTLNATFARNFTQHYDALSTKYPIYAEMKNIFDLAIVCSLIEKERLADQANWSITHFSPKGGYTVETSPAPKDVESIMNMRVIDRKHIIAGVSGGVSFDASKFVKDENIVVDSYGLMSANRVESRVPQTIEHHGWWWD</sequence>